<dbReference type="EMBL" id="BGPR01007539">
    <property type="protein sequence ID" value="GBN27660.1"/>
    <property type="molecule type" value="Genomic_DNA"/>
</dbReference>
<evidence type="ECO:0000313" key="1">
    <source>
        <dbReference type="EMBL" id="GBN27660.1"/>
    </source>
</evidence>
<comment type="caution">
    <text evidence="1">The sequence shown here is derived from an EMBL/GenBank/DDBJ whole genome shotgun (WGS) entry which is preliminary data.</text>
</comment>
<name>A0A4Y2MMU0_ARAVE</name>
<keyword evidence="2" id="KW-1185">Reference proteome</keyword>
<dbReference type="OrthoDB" id="6497161at2759"/>
<dbReference type="Proteomes" id="UP000499080">
    <property type="component" value="Unassembled WGS sequence"/>
</dbReference>
<dbReference type="AlphaFoldDB" id="A0A4Y2MMU0"/>
<organism evidence="1 2">
    <name type="scientific">Araneus ventricosus</name>
    <name type="common">Orbweaver spider</name>
    <name type="synonym">Epeira ventricosa</name>
    <dbReference type="NCBI Taxonomy" id="182803"/>
    <lineage>
        <taxon>Eukaryota</taxon>
        <taxon>Metazoa</taxon>
        <taxon>Ecdysozoa</taxon>
        <taxon>Arthropoda</taxon>
        <taxon>Chelicerata</taxon>
        <taxon>Arachnida</taxon>
        <taxon>Araneae</taxon>
        <taxon>Araneomorphae</taxon>
        <taxon>Entelegynae</taxon>
        <taxon>Araneoidea</taxon>
        <taxon>Araneidae</taxon>
        <taxon>Araneus</taxon>
    </lineage>
</organism>
<reference evidence="1 2" key="1">
    <citation type="journal article" date="2019" name="Sci. Rep.">
        <title>Orb-weaving spider Araneus ventricosus genome elucidates the spidroin gene catalogue.</title>
        <authorList>
            <person name="Kono N."/>
            <person name="Nakamura H."/>
            <person name="Ohtoshi R."/>
            <person name="Moran D.A.P."/>
            <person name="Shinohara A."/>
            <person name="Yoshida Y."/>
            <person name="Fujiwara M."/>
            <person name="Mori M."/>
            <person name="Tomita M."/>
            <person name="Arakawa K."/>
        </authorList>
    </citation>
    <scope>NUCLEOTIDE SEQUENCE [LARGE SCALE GENOMIC DNA]</scope>
</reference>
<accession>A0A4Y2MMU0</accession>
<protein>
    <recommendedName>
        <fullName evidence="3">RNase H type-1 domain-containing protein</fullName>
    </recommendedName>
</protein>
<evidence type="ECO:0000313" key="2">
    <source>
        <dbReference type="Proteomes" id="UP000499080"/>
    </source>
</evidence>
<proteinExistence type="predicted"/>
<gene>
    <name evidence="1" type="ORF">AVEN_103460_1</name>
</gene>
<sequence>MLFQNFATPQSKLGDVFRLEQKTDERVTEFIIRVKKDSKVFSLTTKEQTEIVYAGLETVWVEMDALGVAAGWAVENNTKINIFNDSKFSIDALMNHGTK</sequence>
<evidence type="ECO:0008006" key="3">
    <source>
        <dbReference type="Google" id="ProtNLM"/>
    </source>
</evidence>